<dbReference type="InterPro" id="IPR052541">
    <property type="entry name" value="SQRD"/>
</dbReference>
<sequence length="427" mass="46559">MAKSISKPQVLVLGGNFAGLGAAQKIRDYAGDACDITVIDRKGYLDFIPNIPLEVFEGRDPAVTMHMNLVDVLAKDDIDFKQAEITGIDIAAKTVQMRPSERPGAPQYTMGYDYVVIALGARLAYDDIEGFAEYGHTVSDAFHANKMIDYLKNDYQGGPIVVGSDRFEQGHQGRPDWLPTALAACEGPPVEVSLSLAHWLEQNGKGGAKNITIFTPAELIAEDAGEKVVEQLLEAAGSMGFGYVNKVEGIKRLTKDGIEFTDGRSLPAEMKVIFPNWKPHAFLKGLPVSDEVGFVITDMRMRNPDHPEVFACGDAAAITVPKLGAIGHQECDVVGRQIAGDLGKLSSAEANKEWHPEVVCIGDMGGGKAFYIHANSWFGGETQELRMGKIPYMQKVAYKELFFRNKGRVPSWGVPLAEWSAETLIRA</sequence>
<dbReference type="PANTHER" id="PTHR43755">
    <property type="match status" value="1"/>
</dbReference>
<organism evidence="2 3">
    <name type="scientific">Thioclava pacifica DSM 10166</name>
    <dbReference type="NCBI Taxonomy" id="1353537"/>
    <lineage>
        <taxon>Bacteria</taxon>
        <taxon>Pseudomonadati</taxon>
        <taxon>Pseudomonadota</taxon>
        <taxon>Alphaproteobacteria</taxon>
        <taxon>Rhodobacterales</taxon>
        <taxon>Paracoccaceae</taxon>
        <taxon>Thioclava</taxon>
    </lineage>
</organism>
<dbReference type="OrthoDB" id="9781621at2"/>
<dbReference type="SUPFAM" id="SSF51905">
    <property type="entry name" value="FAD/NAD(P)-binding domain"/>
    <property type="match status" value="1"/>
</dbReference>
<feature type="domain" description="FAD/NAD(P)-binding" evidence="1">
    <location>
        <begin position="9"/>
        <end position="146"/>
    </location>
</feature>
<dbReference type="RefSeq" id="WP_038077942.1">
    <property type="nucleotide sequence ID" value="NZ_AUND01000034.1"/>
</dbReference>
<keyword evidence="3" id="KW-1185">Reference proteome</keyword>
<dbReference type="PANTHER" id="PTHR43755:SF1">
    <property type="entry name" value="FAD-DEPENDENT PYRIDINE NUCLEOTIDE-DISULPHIDE OXIDOREDUCTASE"/>
    <property type="match status" value="1"/>
</dbReference>
<dbReference type="EMBL" id="AUND01000034">
    <property type="protein sequence ID" value="KEO51701.1"/>
    <property type="molecule type" value="Genomic_DNA"/>
</dbReference>
<accession>A0A074J2T3</accession>
<reference evidence="2 3" key="1">
    <citation type="submission" date="2013-07" db="EMBL/GenBank/DDBJ databases">
        <title>Thioclava pacifica DSM 10166 Genome Sequencing.</title>
        <authorList>
            <person name="Lai Q."/>
            <person name="Shao Z."/>
        </authorList>
    </citation>
    <scope>NUCLEOTIDE SEQUENCE [LARGE SCALE GENOMIC DNA]</scope>
    <source>
        <strain evidence="2 3">DSM 10166</strain>
    </source>
</reference>
<comment type="caution">
    <text evidence="2">The sequence shown here is derived from an EMBL/GenBank/DDBJ whole genome shotgun (WGS) entry which is preliminary data.</text>
</comment>
<dbReference type="Pfam" id="PF07992">
    <property type="entry name" value="Pyr_redox_2"/>
    <property type="match status" value="1"/>
</dbReference>
<dbReference type="InterPro" id="IPR036188">
    <property type="entry name" value="FAD/NAD-bd_sf"/>
</dbReference>
<dbReference type="STRING" id="1353537.TP2_09490"/>
<dbReference type="GO" id="GO:0016491">
    <property type="term" value="F:oxidoreductase activity"/>
    <property type="evidence" value="ECO:0007669"/>
    <property type="project" value="InterPro"/>
</dbReference>
<dbReference type="eggNOG" id="COG0446">
    <property type="taxonomic scope" value="Bacteria"/>
</dbReference>
<name>A0A074J2T3_9RHOB</name>
<protein>
    <recommendedName>
        <fullName evidence="1">FAD/NAD(P)-binding domain-containing protein</fullName>
    </recommendedName>
</protein>
<evidence type="ECO:0000313" key="3">
    <source>
        <dbReference type="Proteomes" id="UP000027432"/>
    </source>
</evidence>
<dbReference type="InterPro" id="IPR023753">
    <property type="entry name" value="FAD/NAD-binding_dom"/>
</dbReference>
<evidence type="ECO:0000313" key="2">
    <source>
        <dbReference type="EMBL" id="KEO51701.1"/>
    </source>
</evidence>
<dbReference type="Gene3D" id="3.50.50.60">
    <property type="entry name" value="FAD/NAD(P)-binding domain"/>
    <property type="match status" value="2"/>
</dbReference>
<evidence type="ECO:0000259" key="1">
    <source>
        <dbReference type="Pfam" id="PF07992"/>
    </source>
</evidence>
<gene>
    <name evidence="2" type="ORF">TP2_09490</name>
</gene>
<dbReference type="AlphaFoldDB" id="A0A074J2T3"/>
<dbReference type="Proteomes" id="UP000027432">
    <property type="component" value="Unassembled WGS sequence"/>
</dbReference>
<proteinExistence type="predicted"/>